<keyword evidence="1 2" id="KW-0479">Metal-binding</keyword>
<feature type="compositionally biased region" description="Basic and acidic residues" evidence="3">
    <location>
        <begin position="46"/>
        <end position="68"/>
    </location>
</feature>
<feature type="binding site" evidence="1">
    <location>
        <position position="254"/>
    </location>
    <ligand>
        <name>Zn(2+)</name>
        <dbReference type="ChEBI" id="CHEBI:29105"/>
        <note>catalytic</note>
    </ligand>
</feature>
<accession>A0A7M5WKA8</accession>
<dbReference type="Proteomes" id="UP000594262">
    <property type="component" value="Unplaced"/>
</dbReference>
<dbReference type="PANTHER" id="PTHR10127">
    <property type="entry name" value="DISCOIDIN, CUB, EGF, LAMININ , AND ZINC METALLOPROTEASE DOMAIN CONTAINING"/>
    <property type="match status" value="1"/>
</dbReference>
<dbReference type="AlphaFoldDB" id="A0A7M5WKA8"/>
<organism evidence="5 6">
    <name type="scientific">Clytia hemisphaerica</name>
    <dbReference type="NCBI Taxonomy" id="252671"/>
    <lineage>
        <taxon>Eukaryota</taxon>
        <taxon>Metazoa</taxon>
        <taxon>Cnidaria</taxon>
        <taxon>Hydrozoa</taxon>
        <taxon>Hydroidolina</taxon>
        <taxon>Leptothecata</taxon>
        <taxon>Obeliida</taxon>
        <taxon>Clytiidae</taxon>
        <taxon>Clytia</taxon>
    </lineage>
</organism>
<dbReference type="EnsemblMetazoa" id="CLYHEMT006978.1">
    <property type="protein sequence ID" value="CLYHEMP006978.1"/>
    <property type="gene ID" value="CLYHEMG006978"/>
</dbReference>
<dbReference type="PRINTS" id="PR00480">
    <property type="entry name" value="ASTACIN"/>
</dbReference>
<comment type="caution">
    <text evidence="1">Lacks conserved residue(s) required for the propagation of feature annotation.</text>
</comment>
<protein>
    <recommendedName>
        <fullName evidence="2">Metalloendopeptidase</fullName>
        <ecNumber evidence="2">3.4.24.-</ecNumber>
    </recommendedName>
</protein>
<evidence type="ECO:0000256" key="3">
    <source>
        <dbReference type="SAM" id="MobiDB-lite"/>
    </source>
</evidence>
<dbReference type="GO" id="GO:0004222">
    <property type="term" value="F:metalloendopeptidase activity"/>
    <property type="evidence" value="ECO:0007669"/>
    <property type="project" value="UniProtKB-UniRule"/>
</dbReference>
<feature type="binding site" evidence="1">
    <location>
        <position position="244"/>
    </location>
    <ligand>
        <name>Zn(2+)</name>
        <dbReference type="ChEBI" id="CHEBI:29105"/>
        <note>catalytic</note>
    </ligand>
</feature>
<evidence type="ECO:0000313" key="6">
    <source>
        <dbReference type="Proteomes" id="UP000594262"/>
    </source>
</evidence>
<keyword evidence="2" id="KW-0732">Signal</keyword>
<evidence type="ECO:0000256" key="2">
    <source>
        <dbReference type="RuleBase" id="RU361183"/>
    </source>
</evidence>
<dbReference type="PROSITE" id="PS51864">
    <property type="entry name" value="ASTACIN"/>
    <property type="match status" value="1"/>
</dbReference>
<dbReference type="SUPFAM" id="SSF55486">
    <property type="entry name" value="Metalloproteases ('zincins'), catalytic domain"/>
    <property type="match status" value="1"/>
</dbReference>
<feature type="domain" description="Peptidase M12A" evidence="4">
    <location>
        <begin position="148"/>
        <end position="339"/>
    </location>
</feature>
<keyword evidence="1 2" id="KW-0378">Hydrolase</keyword>
<dbReference type="InterPro" id="IPR024079">
    <property type="entry name" value="MetalloPept_cat_dom_sf"/>
</dbReference>
<dbReference type="GeneID" id="136812321"/>
<keyword evidence="1 2" id="KW-0645">Protease</keyword>
<evidence type="ECO:0000313" key="5">
    <source>
        <dbReference type="EnsemblMetazoa" id="CLYHEMP006978.1"/>
    </source>
</evidence>
<name>A0A7M5WKA8_9CNID</name>
<feature type="binding site" evidence="1">
    <location>
        <position position="248"/>
    </location>
    <ligand>
        <name>Zn(2+)</name>
        <dbReference type="ChEBI" id="CHEBI:29105"/>
        <note>catalytic</note>
    </ligand>
</feature>
<feature type="active site" evidence="1">
    <location>
        <position position="245"/>
    </location>
</feature>
<keyword evidence="1 2" id="KW-0862">Zinc</keyword>
<keyword evidence="1 2" id="KW-0482">Metalloprotease</keyword>
<dbReference type="Pfam" id="PF01400">
    <property type="entry name" value="Astacin"/>
    <property type="match status" value="1"/>
</dbReference>
<dbReference type="InterPro" id="IPR034035">
    <property type="entry name" value="Astacin-like_dom"/>
</dbReference>
<dbReference type="GO" id="GO:0006508">
    <property type="term" value="P:proteolysis"/>
    <property type="evidence" value="ECO:0007669"/>
    <property type="project" value="UniProtKB-KW"/>
</dbReference>
<evidence type="ECO:0000259" key="4">
    <source>
        <dbReference type="PROSITE" id="PS51864"/>
    </source>
</evidence>
<dbReference type="CDD" id="cd04280">
    <property type="entry name" value="ZnMc_astacin_like"/>
    <property type="match status" value="1"/>
</dbReference>
<dbReference type="Gene3D" id="3.40.390.10">
    <property type="entry name" value="Collagenase (Catalytic Domain)"/>
    <property type="match status" value="1"/>
</dbReference>
<proteinExistence type="predicted"/>
<keyword evidence="6" id="KW-1185">Reference proteome</keyword>
<dbReference type="SMART" id="SM00235">
    <property type="entry name" value="ZnMc"/>
    <property type="match status" value="1"/>
</dbReference>
<dbReference type="EC" id="3.4.24.-" evidence="2"/>
<comment type="cofactor">
    <cofactor evidence="1 2">
        <name>Zn(2+)</name>
        <dbReference type="ChEBI" id="CHEBI:29105"/>
    </cofactor>
    <text evidence="1 2">Binds 1 zinc ion per subunit.</text>
</comment>
<reference evidence="5" key="1">
    <citation type="submission" date="2021-01" db="UniProtKB">
        <authorList>
            <consortium name="EnsemblMetazoa"/>
        </authorList>
    </citation>
    <scope>IDENTIFICATION</scope>
</reference>
<sequence>MKHYKLFCFFVLIAISVRSSSSKAIKGENIYHGEKIVEPPFGNEIQEEKKKPPIERNEKSPEKTKNPDNEESGNNPKDEKEKVTIDMLRKHCSNPTAIMDYIMCDNFFPANIRNRDRVKGKNHYEIVNGDLILDTRYIEFHPHHRSRRVAVDKRWPTKADGTVEIPYQYGTSYSDVRNMFAQAIQDYNRFTCIRFVPRKTTDVNYIDVISDSGCYTYLGMYGGRQVLSLQTNSYCTSLKGVAIHEAMHVLGFLHTQARRDRDNYITVHFDKIPSYLHRQYNEHAYGEAHVYGVSYDKQSVMHYGRSAGITSNADPNEELGQRNGFSQKDLLQINRMYCLHLVNQV</sequence>
<feature type="chain" id="PRO_5029948631" description="Metalloendopeptidase" evidence="2">
    <location>
        <begin position="23"/>
        <end position="345"/>
    </location>
</feature>
<dbReference type="OrthoDB" id="291007at2759"/>
<dbReference type="GO" id="GO:0008270">
    <property type="term" value="F:zinc ion binding"/>
    <property type="evidence" value="ECO:0007669"/>
    <property type="project" value="UniProtKB-UniRule"/>
</dbReference>
<feature type="region of interest" description="Disordered" evidence="3">
    <location>
        <begin position="41"/>
        <end position="82"/>
    </location>
</feature>
<feature type="signal peptide" evidence="2">
    <location>
        <begin position="1"/>
        <end position="22"/>
    </location>
</feature>
<dbReference type="RefSeq" id="XP_066924920.1">
    <property type="nucleotide sequence ID" value="XM_067068819.1"/>
</dbReference>
<evidence type="ECO:0000256" key="1">
    <source>
        <dbReference type="PROSITE-ProRule" id="PRU01211"/>
    </source>
</evidence>
<dbReference type="InterPro" id="IPR006026">
    <property type="entry name" value="Peptidase_Metallo"/>
</dbReference>
<dbReference type="InterPro" id="IPR001506">
    <property type="entry name" value="Peptidase_M12A"/>
</dbReference>
<dbReference type="PANTHER" id="PTHR10127:SF850">
    <property type="entry name" value="METALLOENDOPEPTIDASE"/>
    <property type="match status" value="1"/>
</dbReference>